<dbReference type="Proteomes" id="UP001208131">
    <property type="component" value="Unassembled WGS sequence"/>
</dbReference>
<keyword evidence="2" id="KW-1133">Transmembrane helix</keyword>
<proteinExistence type="predicted"/>
<organism evidence="3 4">
    <name type="scientific">Hominimerdicola aceti</name>
    <dbReference type="NCBI Taxonomy" id="2981726"/>
    <lineage>
        <taxon>Bacteria</taxon>
        <taxon>Bacillati</taxon>
        <taxon>Bacillota</taxon>
        <taxon>Clostridia</taxon>
        <taxon>Eubacteriales</taxon>
        <taxon>Oscillospiraceae</taxon>
        <taxon>Hominimerdicola</taxon>
    </lineage>
</organism>
<protein>
    <submittedName>
        <fullName evidence="3">Uncharacterized protein</fullName>
    </submittedName>
</protein>
<name>A0AAE3III5_9FIRM</name>
<accession>A0AAE3III5</accession>
<evidence type="ECO:0000256" key="1">
    <source>
        <dbReference type="SAM" id="MobiDB-lite"/>
    </source>
</evidence>
<reference evidence="3 4" key="1">
    <citation type="journal article" date="2021" name="ISME Commun">
        <title>Automated analysis of genomic sequences facilitates high-throughput and comprehensive description of bacteria.</title>
        <authorList>
            <person name="Hitch T.C.A."/>
        </authorList>
    </citation>
    <scope>NUCLEOTIDE SEQUENCE [LARGE SCALE GENOMIC DNA]</scope>
    <source>
        <strain evidence="3 4">Sanger_31</strain>
    </source>
</reference>
<evidence type="ECO:0000256" key="2">
    <source>
        <dbReference type="SAM" id="Phobius"/>
    </source>
</evidence>
<dbReference type="RefSeq" id="WP_046442042.1">
    <property type="nucleotide sequence ID" value="NZ_JAOQJZ010000012.1"/>
</dbReference>
<dbReference type="EMBL" id="JAOQJZ010000012">
    <property type="protein sequence ID" value="MCU6706495.1"/>
    <property type="molecule type" value="Genomic_DNA"/>
</dbReference>
<keyword evidence="2" id="KW-0812">Transmembrane</keyword>
<evidence type="ECO:0000313" key="4">
    <source>
        <dbReference type="Proteomes" id="UP001208131"/>
    </source>
</evidence>
<gene>
    <name evidence="3" type="ORF">OCV57_11245</name>
</gene>
<dbReference type="AlphaFoldDB" id="A0AAE3III5"/>
<sequence>MENNENKAKKQRIIIAALILGMMFCIGITIWAVFFRKSETKSLVPDYAPQQTEQNAEPLDDNSRSLDVPEGGGGISLEYENTVNIKLSDKTAYFSYKHPSSSTQDIVLCIEVNGEIIARSGTIKPGNQLKTLPLLEGEADKLSEGTYTDANFRVLSYDPQSGEKAMVDTVAKITVTVEK</sequence>
<evidence type="ECO:0000313" key="3">
    <source>
        <dbReference type="EMBL" id="MCU6706495.1"/>
    </source>
</evidence>
<comment type="caution">
    <text evidence="3">The sequence shown here is derived from an EMBL/GenBank/DDBJ whole genome shotgun (WGS) entry which is preliminary data.</text>
</comment>
<keyword evidence="4" id="KW-1185">Reference proteome</keyword>
<feature type="region of interest" description="Disordered" evidence="1">
    <location>
        <begin position="47"/>
        <end position="71"/>
    </location>
</feature>
<keyword evidence="2" id="KW-0472">Membrane</keyword>
<feature type="transmembrane region" description="Helical" evidence="2">
    <location>
        <begin position="12"/>
        <end position="34"/>
    </location>
</feature>